<dbReference type="RefSeq" id="XP_002847240.1">
    <property type="nucleotide sequence ID" value="XM_002847194.1"/>
</dbReference>
<dbReference type="eggNOG" id="ENOG502RXHE">
    <property type="taxonomic scope" value="Eukaryota"/>
</dbReference>
<accession>C5FQK5</accession>
<protein>
    <submittedName>
        <fullName evidence="2">Uncharacterized protein</fullName>
    </submittedName>
</protein>
<dbReference type="EMBL" id="DS995704">
    <property type="protein sequence ID" value="EEQ32158.1"/>
    <property type="molecule type" value="Genomic_DNA"/>
</dbReference>
<dbReference type="VEuPathDB" id="FungiDB:MCYG_04977"/>
<feature type="compositionally biased region" description="Polar residues" evidence="1">
    <location>
        <begin position="99"/>
        <end position="109"/>
    </location>
</feature>
<feature type="region of interest" description="Disordered" evidence="1">
    <location>
        <begin position="1"/>
        <end position="73"/>
    </location>
</feature>
<feature type="compositionally biased region" description="Low complexity" evidence="1">
    <location>
        <begin position="192"/>
        <end position="209"/>
    </location>
</feature>
<gene>
    <name evidence="2" type="ORF">MCYG_04977</name>
</gene>
<feature type="compositionally biased region" description="Basic and acidic residues" evidence="1">
    <location>
        <begin position="41"/>
        <end position="53"/>
    </location>
</feature>
<dbReference type="PANTHER" id="PTHR28186">
    <property type="entry name" value="MEIOTICALLY UP-REGULATED GENE 9 PROTEIN"/>
    <property type="match status" value="1"/>
</dbReference>
<feature type="compositionally biased region" description="Low complexity" evidence="1">
    <location>
        <begin position="231"/>
        <end position="248"/>
    </location>
</feature>
<dbReference type="InterPro" id="IPR018809">
    <property type="entry name" value="DUF2406"/>
</dbReference>
<evidence type="ECO:0000313" key="3">
    <source>
        <dbReference type="Proteomes" id="UP000002035"/>
    </source>
</evidence>
<organism evidence="2 3">
    <name type="scientific">Arthroderma otae (strain ATCC MYA-4605 / CBS 113480)</name>
    <name type="common">Microsporum canis</name>
    <dbReference type="NCBI Taxonomy" id="554155"/>
    <lineage>
        <taxon>Eukaryota</taxon>
        <taxon>Fungi</taxon>
        <taxon>Dikarya</taxon>
        <taxon>Ascomycota</taxon>
        <taxon>Pezizomycotina</taxon>
        <taxon>Eurotiomycetes</taxon>
        <taxon>Eurotiomycetidae</taxon>
        <taxon>Onygenales</taxon>
        <taxon>Arthrodermataceae</taxon>
        <taxon>Microsporum</taxon>
    </lineage>
</organism>
<feature type="compositionally biased region" description="Polar residues" evidence="1">
    <location>
        <begin position="169"/>
        <end position="191"/>
    </location>
</feature>
<reference evidence="3" key="1">
    <citation type="journal article" date="2012" name="MBio">
        <title>Comparative genome analysis of Trichophyton rubrum and related dermatophytes reveals candidate genes involved in infection.</title>
        <authorList>
            <person name="Martinez D.A."/>
            <person name="Oliver B.G."/>
            <person name="Graeser Y."/>
            <person name="Goldberg J.M."/>
            <person name="Li W."/>
            <person name="Martinez-Rossi N.M."/>
            <person name="Monod M."/>
            <person name="Shelest E."/>
            <person name="Barton R.C."/>
            <person name="Birch E."/>
            <person name="Brakhage A.A."/>
            <person name="Chen Z."/>
            <person name="Gurr S.J."/>
            <person name="Heiman D."/>
            <person name="Heitman J."/>
            <person name="Kosti I."/>
            <person name="Rossi A."/>
            <person name="Saif S."/>
            <person name="Samalova M."/>
            <person name="Saunders C.W."/>
            <person name="Shea T."/>
            <person name="Summerbell R.C."/>
            <person name="Xu J."/>
            <person name="Young S."/>
            <person name="Zeng Q."/>
            <person name="Birren B.W."/>
            <person name="Cuomo C.A."/>
            <person name="White T.C."/>
        </authorList>
    </citation>
    <scope>NUCLEOTIDE SEQUENCE [LARGE SCALE GENOMIC DNA]</scope>
    <source>
        <strain evidence="3">ATCC MYA-4605 / CBS 113480</strain>
    </source>
</reference>
<dbReference type="AlphaFoldDB" id="C5FQK5"/>
<feature type="compositionally biased region" description="Polar residues" evidence="1">
    <location>
        <begin position="301"/>
        <end position="312"/>
    </location>
</feature>
<feature type="compositionally biased region" description="Polar residues" evidence="1">
    <location>
        <begin position="15"/>
        <end position="35"/>
    </location>
</feature>
<feature type="compositionally biased region" description="Polar residues" evidence="1">
    <location>
        <begin position="215"/>
        <end position="230"/>
    </location>
</feature>
<sequence>MADQKPGKLGRVLSYASNKSKKSATQGQSQSQNQYGHARKKTDSSDTTSDRPSSRKMRTHADPTLAMSEAQPSAIALQESSLGQLRGIQHKDRFGNLINESTNGYSRPTSFFGGDRSNGQYYQRGGHDSYYGSRGYQSRPESYVDAYGNSDVGQNNYNSQRPSRRPAPRTNSDLNYIPNPSNSYYPQAPYQNNNDMNPNSNSPSGSGNRSVDHWMNSTDPSSVNSSMDRLQQQLHQQQQQQQQQPQGQPKYEDLPPPADNYGFSGFGTDLQLEQSQASFIGHRQPAQDQRPQESLYRPQQPAASVQRKNLPNATSPPPVTAPATSASPVMPQEEKRKSWIKRRLSRF</sequence>
<feature type="compositionally biased region" description="Polar residues" evidence="1">
    <location>
        <begin position="151"/>
        <end position="161"/>
    </location>
</feature>
<evidence type="ECO:0000313" key="2">
    <source>
        <dbReference type="EMBL" id="EEQ32158.1"/>
    </source>
</evidence>
<feature type="compositionally biased region" description="Basic residues" evidence="1">
    <location>
        <begin position="338"/>
        <end position="347"/>
    </location>
</feature>
<keyword evidence="3" id="KW-1185">Reference proteome</keyword>
<dbReference type="Proteomes" id="UP000002035">
    <property type="component" value="Unassembled WGS sequence"/>
</dbReference>
<dbReference type="GeneID" id="9223846"/>
<proteinExistence type="predicted"/>
<dbReference type="PANTHER" id="PTHR28186:SF1">
    <property type="entry name" value="MEIOTICALLY UP-REGULATED GENE 9 PROTEIN"/>
    <property type="match status" value="1"/>
</dbReference>
<feature type="region of interest" description="Disordered" evidence="1">
    <location>
        <begin position="99"/>
        <end position="347"/>
    </location>
</feature>
<evidence type="ECO:0000256" key="1">
    <source>
        <dbReference type="SAM" id="MobiDB-lite"/>
    </source>
</evidence>
<dbReference type="OrthoDB" id="5330253at2759"/>
<dbReference type="OMA" id="RFPQDSY"/>
<name>C5FQK5_ARTOC</name>
<dbReference type="HOGENOM" id="CLU_037541_0_0_1"/>